<dbReference type="EMBL" id="RXIC02000022">
    <property type="protein sequence ID" value="KAB1215675.1"/>
    <property type="molecule type" value="Genomic_DNA"/>
</dbReference>
<evidence type="ECO:0000313" key="2">
    <source>
        <dbReference type="EMBL" id="KAB1215675.1"/>
    </source>
</evidence>
<dbReference type="OrthoDB" id="5307922at2759"/>
<keyword evidence="3" id="KW-1185">Reference proteome</keyword>
<dbReference type="InterPro" id="IPR011042">
    <property type="entry name" value="6-blade_b-propeller_TolB-like"/>
</dbReference>
<protein>
    <recommendedName>
        <fullName evidence="4">Protein STRICTOSIDINE SYNTHASE-LIKE 3</fullName>
    </recommendedName>
</protein>
<dbReference type="Pfam" id="PF20067">
    <property type="entry name" value="SSL_N"/>
    <property type="match status" value="1"/>
</dbReference>
<dbReference type="Proteomes" id="UP000516437">
    <property type="component" value="Chromosome 4"/>
</dbReference>
<evidence type="ECO:0000256" key="1">
    <source>
        <dbReference type="SAM" id="SignalP"/>
    </source>
</evidence>
<dbReference type="GO" id="GO:0012505">
    <property type="term" value="C:endomembrane system"/>
    <property type="evidence" value="ECO:0007669"/>
    <property type="project" value="TreeGrafter"/>
</dbReference>
<accession>A0A6A1VSM3</accession>
<dbReference type="Gene3D" id="2.120.10.30">
    <property type="entry name" value="TolB, C-terminal domain"/>
    <property type="match status" value="1"/>
</dbReference>
<keyword evidence="1" id="KW-0732">Signal</keyword>
<feature type="chain" id="PRO_5025446332" description="Protein STRICTOSIDINE SYNTHASE-LIKE 3" evidence="1">
    <location>
        <begin position="24"/>
        <end position="107"/>
    </location>
</feature>
<feature type="signal peptide" evidence="1">
    <location>
        <begin position="1"/>
        <end position="23"/>
    </location>
</feature>
<dbReference type="PANTHER" id="PTHR10426:SF106">
    <property type="entry name" value="PROTEIN STRICTOSIDINE SYNTHASE-LIKE 3"/>
    <property type="match status" value="1"/>
</dbReference>
<evidence type="ECO:0000313" key="3">
    <source>
        <dbReference type="Proteomes" id="UP000516437"/>
    </source>
</evidence>
<organism evidence="2 3">
    <name type="scientific">Morella rubra</name>
    <name type="common">Chinese bayberry</name>
    <dbReference type="NCBI Taxonomy" id="262757"/>
    <lineage>
        <taxon>Eukaryota</taxon>
        <taxon>Viridiplantae</taxon>
        <taxon>Streptophyta</taxon>
        <taxon>Embryophyta</taxon>
        <taxon>Tracheophyta</taxon>
        <taxon>Spermatophyta</taxon>
        <taxon>Magnoliopsida</taxon>
        <taxon>eudicotyledons</taxon>
        <taxon>Gunneridae</taxon>
        <taxon>Pentapetalae</taxon>
        <taxon>rosids</taxon>
        <taxon>fabids</taxon>
        <taxon>Fagales</taxon>
        <taxon>Myricaceae</taxon>
        <taxon>Morella</taxon>
    </lineage>
</organism>
<evidence type="ECO:0008006" key="4">
    <source>
        <dbReference type="Google" id="ProtNLM"/>
    </source>
</evidence>
<dbReference type="SUPFAM" id="SSF63829">
    <property type="entry name" value="Calcium-dependent phosphotriesterase"/>
    <property type="match status" value="1"/>
</dbReference>
<name>A0A6A1VSM3_9ROSI</name>
<dbReference type="AlphaFoldDB" id="A0A6A1VSM3"/>
<gene>
    <name evidence="2" type="ORF">CJ030_MR4G009233</name>
</gene>
<reference evidence="2 3" key="1">
    <citation type="journal article" date="2019" name="Plant Biotechnol. J.">
        <title>The red bayberry genome and genetic basis of sex determination.</title>
        <authorList>
            <person name="Jia H.M."/>
            <person name="Jia H.J."/>
            <person name="Cai Q.L."/>
            <person name="Wang Y."/>
            <person name="Zhao H.B."/>
            <person name="Yang W.F."/>
            <person name="Wang G.Y."/>
            <person name="Li Y.H."/>
            <person name="Zhan D.L."/>
            <person name="Shen Y.T."/>
            <person name="Niu Q.F."/>
            <person name="Chang L."/>
            <person name="Qiu J."/>
            <person name="Zhao L."/>
            <person name="Xie H.B."/>
            <person name="Fu W.Y."/>
            <person name="Jin J."/>
            <person name="Li X.W."/>
            <person name="Jiao Y."/>
            <person name="Zhou C.C."/>
            <person name="Tu T."/>
            <person name="Chai C.Y."/>
            <person name="Gao J.L."/>
            <person name="Fan L.J."/>
            <person name="van de Weg E."/>
            <person name="Wang J.Y."/>
            <person name="Gao Z.S."/>
        </authorList>
    </citation>
    <scope>NUCLEOTIDE SEQUENCE [LARGE SCALE GENOMIC DNA]</scope>
    <source>
        <tissue evidence="2">Leaves</tissue>
    </source>
</reference>
<dbReference type="PANTHER" id="PTHR10426">
    <property type="entry name" value="STRICTOSIDINE SYNTHASE-RELATED"/>
    <property type="match status" value="1"/>
</dbReference>
<dbReference type="GO" id="GO:0016787">
    <property type="term" value="F:hydrolase activity"/>
    <property type="evidence" value="ECO:0007669"/>
    <property type="project" value="TreeGrafter"/>
</dbReference>
<proteinExistence type="predicted"/>
<sequence length="107" mass="11862">MSPAGTFAGLFFLILALYCGIDPFKQSAISGFPDFEAFPVDMPAWSQVPTERDAQNLLQKSEIKFLNQIQGPESMAFDPQGRGPYTGVSDGRVLFWNGQSWTDFAFT</sequence>
<comment type="caution">
    <text evidence="2">The sequence shown here is derived from an EMBL/GenBank/DDBJ whole genome shotgun (WGS) entry which is preliminary data.</text>
</comment>